<dbReference type="Pfam" id="PF12937">
    <property type="entry name" value="F-box-like"/>
    <property type="match status" value="1"/>
</dbReference>
<protein>
    <recommendedName>
        <fullName evidence="1">F-box domain-containing protein</fullName>
    </recommendedName>
</protein>
<dbReference type="Proteomes" id="UP001497457">
    <property type="component" value="Chromosome 26rd"/>
</dbReference>
<dbReference type="EMBL" id="OZ075136">
    <property type="protein sequence ID" value="CAL5002270.1"/>
    <property type="molecule type" value="Genomic_DNA"/>
</dbReference>
<keyword evidence="3" id="KW-1185">Reference proteome</keyword>
<accession>A0ABC9BJS4</accession>
<dbReference type="Pfam" id="PF08268">
    <property type="entry name" value="FBA_3"/>
    <property type="match status" value="1"/>
</dbReference>
<feature type="domain" description="F-box" evidence="1">
    <location>
        <begin position="12"/>
        <end position="58"/>
    </location>
</feature>
<dbReference type="InterPro" id="IPR001810">
    <property type="entry name" value="F-box_dom"/>
</dbReference>
<name>A0ABC9BJS4_9POAL</name>
<dbReference type="SUPFAM" id="SSF81383">
    <property type="entry name" value="F-box domain"/>
    <property type="match status" value="1"/>
</dbReference>
<evidence type="ECO:0000313" key="3">
    <source>
        <dbReference type="Proteomes" id="UP001497457"/>
    </source>
</evidence>
<evidence type="ECO:0000259" key="1">
    <source>
        <dbReference type="PROSITE" id="PS50181"/>
    </source>
</evidence>
<dbReference type="InterPro" id="IPR036047">
    <property type="entry name" value="F-box-like_dom_sf"/>
</dbReference>
<evidence type="ECO:0000313" key="2">
    <source>
        <dbReference type="EMBL" id="CAL5002270.1"/>
    </source>
</evidence>
<dbReference type="AlphaFoldDB" id="A0ABC9BJS4"/>
<dbReference type="PANTHER" id="PTHR31111:SF133">
    <property type="entry name" value="OS07G0196600 PROTEIN"/>
    <property type="match status" value="1"/>
</dbReference>
<dbReference type="PANTHER" id="PTHR31111">
    <property type="entry name" value="BNAA05G37150D PROTEIN-RELATED"/>
    <property type="match status" value="1"/>
</dbReference>
<gene>
    <name evidence="2" type="ORF">URODEC1_LOCUS65870</name>
</gene>
<dbReference type="InterPro" id="IPR013187">
    <property type="entry name" value="F-box-assoc_dom_typ3"/>
</dbReference>
<reference evidence="2" key="1">
    <citation type="submission" date="2024-10" db="EMBL/GenBank/DDBJ databases">
        <authorList>
            <person name="Ryan C."/>
        </authorList>
    </citation>
    <scope>NUCLEOTIDE SEQUENCE [LARGE SCALE GENOMIC DNA]</scope>
</reference>
<proteinExistence type="predicted"/>
<dbReference type="SMART" id="SM00256">
    <property type="entry name" value="FBOX"/>
    <property type="match status" value="1"/>
</dbReference>
<dbReference type="CDD" id="cd22157">
    <property type="entry name" value="F-box_AtFBW1-like"/>
    <property type="match status" value="1"/>
</dbReference>
<dbReference type="Gene3D" id="1.20.1280.50">
    <property type="match status" value="1"/>
</dbReference>
<dbReference type="PROSITE" id="PS50181">
    <property type="entry name" value="FBOX"/>
    <property type="match status" value="1"/>
</dbReference>
<sequence length="361" mass="40775">MESSSSRKLAGTSHGGVLPLDLLFDVLVRLPANAICRLRAVCRPWRSLTSDPAFLKAHAARHPASLVASFRDDPDHVHILDPSGHVLKRVPIPRYHTLLRSRLDLIGIADDGGSGTCYVIDPATGAVVSHLPESDKNSLRVRREPWSHWEREPDHSVFALGRARSGGCTQWRSTESPDFIVDMSSGVVVGGAVYYFWADVYTRNFRKMDLQTDGLPECIDCFDLWGEFWDTVKVPRLDHDGDGDDKFHEYIDMWSRSTLAELKGCLVLAHDNRRYSSCLDLWFVTDVGDDLWVKEYSIRDPESVIPDCDERFLKPLLLLDDGRIIIFLPVEGALLLCDPKTNVFSEVETRRIQEVCIQEVS</sequence>
<organism evidence="2 3">
    <name type="scientific">Urochloa decumbens</name>
    <dbReference type="NCBI Taxonomy" id="240449"/>
    <lineage>
        <taxon>Eukaryota</taxon>
        <taxon>Viridiplantae</taxon>
        <taxon>Streptophyta</taxon>
        <taxon>Embryophyta</taxon>
        <taxon>Tracheophyta</taxon>
        <taxon>Spermatophyta</taxon>
        <taxon>Magnoliopsida</taxon>
        <taxon>Liliopsida</taxon>
        <taxon>Poales</taxon>
        <taxon>Poaceae</taxon>
        <taxon>PACMAD clade</taxon>
        <taxon>Panicoideae</taxon>
        <taxon>Panicodae</taxon>
        <taxon>Paniceae</taxon>
        <taxon>Melinidinae</taxon>
        <taxon>Urochloa</taxon>
    </lineage>
</organism>